<gene>
    <name evidence="1" type="ORF">HNQ64_003598</name>
</gene>
<name>A0A7W7YN85_9BACT</name>
<dbReference type="InterPro" id="IPR036514">
    <property type="entry name" value="SGNH_hydro_sf"/>
</dbReference>
<dbReference type="Gene3D" id="3.40.50.1110">
    <property type="entry name" value="SGNH hydrolase"/>
    <property type="match status" value="1"/>
</dbReference>
<reference evidence="1 2" key="1">
    <citation type="submission" date="2020-08" db="EMBL/GenBank/DDBJ databases">
        <title>Genomic Encyclopedia of Type Strains, Phase IV (KMG-IV): sequencing the most valuable type-strain genomes for metagenomic binning, comparative biology and taxonomic classification.</title>
        <authorList>
            <person name="Goeker M."/>
        </authorList>
    </citation>
    <scope>NUCLEOTIDE SEQUENCE [LARGE SCALE GENOMIC DNA]</scope>
    <source>
        <strain evidence="1 2">DSM 12251</strain>
    </source>
</reference>
<proteinExistence type="predicted"/>
<sequence length="709" mass="76187">MIAGKRQIWNAARALGWLGFLATVAQGQTAADLTEKHAQAKALEKRLPVPALTPRASFDLSPAREERFKKFLPKLFRKLSQRESVHLLVLGDASALKIHEGKQAETFPGMFAEALATQFFYPGGLQMNPSSRATGVPTINLRVLAQPEGSVLDAAAILESTARQAPVDVVLICYGQADAGMQAPVFTRAIQAALAGAQTLGAEVILCSPWLPVAGQSESVLGVTKPLADALQESAQELGVLHVDLGDLSRLLAIPTPQTQDEAQLFERIERSYREFFYLDEGGQFTPRASLHRALGGRIYQDLLDAPIKLPWETLEAKVKVQAATQLTLTYTLKNTGAKALELTALPLTANGWKPVEAKANVVLEPGASQTMTVSYASQGEAPPLQEALLRLPVLMCDGTLAQVETLRAKMEPVGIVWGLETQFNQETGFLAGCQVVNPGSSAIQGSWQAEFAGQKLEGRMDLPPEGTLPLNLRFDLPKEGLQVNRVPLNLTVTAGGETVKTTRQVTLTRNLGLGQSVPLQTSAQVKSPALVTLTPQATAKSLTLTFNLPTGEVLQDAPDGSGPSWQVEMNLDARSYGKRLEQGSTSPVRATGKALDGPGKVHPLAAWAFGNGYAAAFDPKEFQAALITRGDSRQITLTVPRTYLYLHEWALDNGNSQLGLAVRLTLRGAEGYVTYHLPLTTKSPNDVEALVVLELTPKPTARATVCVD</sequence>
<dbReference type="GO" id="GO:0016788">
    <property type="term" value="F:hydrolase activity, acting on ester bonds"/>
    <property type="evidence" value="ECO:0007669"/>
    <property type="project" value="UniProtKB-ARBA"/>
</dbReference>
<organism evidence="1 2">
    <name type="scientific">Prosthecobacter dejongeii</name>
    <dbReference type="NCBI Taxonomy" id="48465"/>
    <lineage>
        <taxon>Bacteria</taxon>
        <taxon>Pseudomonadati</taxon>
        <taxon>Verrucomicrobiota</taxon>
        <taxon>Verrucomicrobiia</taxon>
        <taxon>Verrucomicrobiales</taxon>
        <taxon>Verrucomicrobiaceae</taxon>
        <taxon>Prosthecobacter</taxon>
    </lineage>
</organism>
<dbReference type="EMBL" id="JACHIF010000008">
    <property type="protein sequence ID" value="MBB5039326.1"/>
    <property type="molecule type" value="Genomic_DNA"/>
</dbReference>
<keyword evidence="2" id="KW-1185">Reference proteome</keyword>
<dbReference type="RefSeq" id="WP_221305485.1">
    <property type="nucleotide sequence ID" value="NZ_JACHIF010000008.1"/>
</dbReference>
<evidence type="ECO:0000313" key="1">
    <source>
        <dbReference type="EMBL" id="MBB5039326.1"/>
    </source>
</evidence>
<dbReference type="Gene3D" id="2.60.40.10">
    <property type="entry name" value="Immunoglobulins"/>
    <property type="match status" value="1"/>
</dbReference>
<dbReference type="AlphaFoldDB" id="A0A7W7YN85"/>
<dbReference type="InterPro" id="IPR013783">
    <property type="entry name" value="Ig-like_fold"/>
</dbReference>
<dbReference type="Proteomes" id="UP000534294">
    <property type="component" value="Unassembled WGS sequence"/>
</dbReference>
<evidence type="ECO:0000313" key="2">
    <source>
        <dbReference type="Proteomes" id="UP000534294"/>
    </source>
</evidence>
<protein>
    <submittedName>
        <fullName evidence="1">Uncharacterized protein</fullName>
    </submittedName>
</protein>
<comment type="caution">
    <text evidence="1">The sequence shown here is derived from an EMBL/GenBank/DDBJ whole genome shotgun (WGS) entry which is preliminary data.</text>
</comment>
<accession>A0A7W7YN85</accession>
<dbReference type="SUPFAM" id="SSF52266">
    <property type="entry name" value="SGNH hydrolase"/>
    <property type="match status" value="1"/>
</dbReference>